<dbReference type="SUPFAM" id="SSF46785">
    <property type="entry name" value="Winged helix' DNA-binding domain"/>
    <property type="match status" value="1"/>
</dbReference>
<dbReference type="Pfam" id="PF07702">
    <property type="entry name" value="UTRA"/>
    <property type="match status" value="1"/>
</dbReference>
<dbReference type="AlphaFoldDB" id="A0A516ISV9"/>
<dbReference type="Pfam" id="PF00392">
    <property type="entry name" value="GntR"/>
    <property type="match status" value="1"/>
</dbReference>
<dbReference type="KEGG" id="sxa:FMM02_08265"/>
<keyword evidence="1" id="KW-0805">Transcription regulation</keyword>
<dbReference type="GO" id="GO:0003700">
    <property type="term" value="F:DNA-binding transcription factor activity"/>
    <property type="evidence" value="ECO:0007669"/>
    <property type="project" value="UniProtKB-UniRule"/>
</dbReference>
<dbReference type="SUPFAM" id="SSF64288">
    <property type="entry name" value="Chorismate lyase-like"/>
    <property type="match status" value="1"/>
</dbReference>
<dbReference type="InterPro" id="IPR011663">
    <property type="entry name" value="UTRA"/>
</dbReference>
<dbReference type="SMART" id="SM00345">
    <property type="entry name" value="HTH_GNTR"/>
    <property type="match status" value="1"/>
</dbReference>
<gene>
    <name evidence="6" type="primary">hutC</name>
    <name evidence="6" type="ORF">FMM02_08265</name>
</gene>
<dbReference type="GO" id="GO:0045892">
    <property type="term" value="P:negative regulation of DNA-templated transcription"/>
    <property type="evidence" value="ECO:0007669"/>
    <property type="project" value="UniProtKB-UniRule"/>
</dbReference>
<keyword evidence="7" id="KW-1185">Reference proteome</keyword>
<feature type="domain" description="HTH gntR-type" evidence="5">
    <location>
        <begin position="14"/>
        <end position="82"/>
    </location>
</feature>
<dbReference type="SMART" id="SM00866">
    <property type="entry name" value="UTRA"/>
    <property type="match status" value="1"/>
</dbReference>
<dbReference type="InterPro" id="IPR000524">
    <property type="entry name" value="Tscrpt_reg_HTH_GntR"/>
</dbReference>
<keyword evidence="2" id="KW-0238">DNA-binding</keyword>
<reference evidence="6 7" key="1">
    <citation type="submission" date="2019-07" db="EMBL/GenBank/DDBJ databases">
        <title>Sphingomonas AE3 Genome sequencing and assembly.</title>
        <authorList>
            <person name="Kim H."/>
        </authorList>
    </citation>
    <scope>NUCLEOTIDE SEQUENCE [LARGE SCALE GENOMIC DNA]</scope>
    <source>
        <strain evidence="6 7">AE3</strain>
    </source>
</reference>
<name>A0A516ISV9_9SPHN</name>
<evidence type="ECO:0000313" key="6">
    <source>
        <dbReference type="EMBL" id="QDP19949.1"/>
    </source>
</evidence>
<dbReference type="EMBL" id="CP041659">
    <property type="protein sequence ID" value="QDP19949.1"/>
    <property type="molecule type" value="Genomic_DNA"/>
</dbReference>
<organism evidence="6 7">
    <name type="scientific">Sphingomonas xanthus</name>
    <dbReference type="NCBI Taxonomy" id="2594473"/>
    <lineage>
        <taxon>Bacteria</taxon>
        <taxon>Pseudomonadati</taxon>
        <taxon>Pseudomonadota</taxon>
        <taxon>Alphaproteobacteria</taxon>
        <taxon>Sphingomonadales</taxon>
        <taxon>Sphingomonadaceae</taxon>
        <taxon>Sphingomonas</taxon>
    </lineage>
</organism>
<dbReference type="PANTHER" id="PTHR44846">
    <property type="entry name" value="MANNOSYL-D-GLYCERATE TRANSPORT/METABOLISM SYSTEM REPRESSOR MNGR-RELATED"/>
    <property type="match status" value="1"/>
</dbReference>
<dbReference type="PRINTS" id="PR00035">
    <property type="entry name" value="HTHGNTR"/>
</dbReference>
<protein>
    <recommendedName>
        <fullName evidence="4">Histidine utilization repressor</fullName>
    </recommendedName>
</protein>
<dbReference type="GO" id="GO:0006547">
    <property type="term" value="P:L-histidine metabolic process"/>
    <property type="evidence" value="ECO:0007669"/>
    <property type="project" value="UniProtKB-UniRule"/>
</dbReference>
<dbReference type="InterPro" id="IPR050679">
    <property type="entry name" value="Bact_HTH_transcr_reg"/>
</dbReference>
<evidence type="ECO:0000313" key="7">
    <source>
        <dbReference type="Proteomes" id="UP000321857"/>
    </source>
</evidence>
<dbReference type="Gene3D" id="3.40.1410.10">
    <property type="entry name" value="Chorismate lyase-like"/>
    <property type="match status" value="1"/>
</dbReference>
<dbReference type="Gene3D" id="1.10.10.10">
    <property type="entry name" value="Winged helix-like DNA-binding domain superfamily/Winged helix DNA-binding domain"/>
    <property type="match status" value="1"/>
</dbReference>
<dbReference type="GO" id="GO:0003677">
    <property type="term" value="F:DNA binding"/>
    <property type="evidence" value="ECO:0007669"/>
    <property type="project" value="UniProtKB-UniRule"/>
</dbReference>
<dbReference type="InterPro" id="IPR036388">
    <property type="entry name" value="WH-like_DNA-bd_sf"/>
</dbReference>
<evidence type="ECO:0000256" key="2">
    <source>
        <dbReference type="ARBA" id="ARBA00023125"/>
    </source>
</evidence>
<accession>A0A516ISV9</accession>
<evidence type="ECO:0000256" key="4">
    <source>
        <dbReference type="NCBIfam" id="TIGR02018"/>
    </source>
</evidence>
<dbReference type="InterPro" id="IPR010248">
    <property type="entry name" value="His_ut_repres"/>
</dbReference>
<dbReference type="Proteomes" id="UP000321857">
    <property type="component" value="Chromosome"/>
</dbReference>
<dbReference type="CDD" id="cd07377">
    <property type="entry name" value="WHTH_GntR"/>
    <property type="match status" value="1"/>
</dbReference>
<dbReference type="OrthoDB" id="9808698at2"/>
<proteinExistence type="predicted"/>
<evidence type="ECO:0000256" key="1">
    <source>
        <dbReference type="ARBA" id="ARBA00023015"/>
    </source>
</evidence>
<dbReference type="PANTHER" id="PTHR44846:SF16">
    <property type="entry name" value="TRANSCRIPTIONAL REGULATOR PHNF-RELATED"/>
    <property type="match status" value="1"/>
</dbReference>
<keyword evidence="3" id="KW-0804">Transcription</keyword>
<dbReference type="InterPro" id="IPR028978">
    <property type="entry name" value="Chorismate_lyase_/UTRA_dom_sf"/>
</dbReference>
<sequence>MANVDDRYGRGAPEPLYAAIKKYVVDGIARGDLRPGDRVESEAELIKKFGVSRMTAHRALRELQNSGILTRLPGVGTFVADPSAKGHIIEIRNIADEIRSRGHQHGSYVVKNVAEKASKKTGSMLGVEPGTQLFHSVIVHSEAGIPIQLEERFVLAEIAPGYDKVDFTSITPNEFLTRAAPLERVDHVVRAVMPDRDVAALLDIETVEPCLLLIRQTWSRSRLVSYARLTHPGSRFEFEDSFTV</sequence>
<evidence type="ECO:0000256" key="3">
    <source>
        <dbReference type="ARBA" id="ARBA00023163"/>
    </source>
</evidence>
<dbReference type="NCBIfam" id="TIGR02018">
    <property type="entry name" value="his_ut_repres"/>
    <property type="match status" value="1"/>
</dbReference>
<dbReference type="InterPro" id="IPR036390">
    <property type="entry name" value="WH_DNA-bd_sf"/>
</dbReference>
<dbReference type="PROSITE" id="PS50949">
    <property type="entry name" value="HTH_GNTR"/>
    <property type="match status" value="1"/>
</dbReference>
<evidence type="ECO:0000259" key="5">
    <source>
        <dbReference type="PROSITE" id="PS50949"/>
    </source>
</evidence>